<name>A0A8K0DXB5_9ROSA</name>
<proteinExistence type="predicted"/>
<comment type="caution">
    <text evidence="1">The sequence shown here is derived from an EMBL/GenBank/DDBJ whole genome shotgun (WGS) entry which is preliminary data.</text>
</comment>
<sequence>MAPFSSEVHVEPRRLREAVEFYKNGLNFQCILDAHGVVLLQVEGNSLTIRAEEVRREDYASLQVENVKKSIARAVFAGAVAHPAGFGFLTESFLQRTGQILDPFGCVWTLLEREPLGFRCLKIGMGLVAAAGMYFGV</sequence>
<evidence type="ECO:0008006" key="3">
    <source>
        <dbReference type="Google" id="ProtNLM"/>
    </source>
</evidence>
<dbReference type="Gene3D" id="3.10.180.10">
    <property type="entry name" value="2,3-Dihydroxybiphenyl 1,2-Dioxygenase, domain 1"/>
    <property type="match status" value="1"/>
</dbReference>
<dbReference type="InterPro" id="IPR029068">
    <property type="entry name" value="Glyas_Bleomycin-R_OHBP_Dase"/>
</dbReference>
<dbReference type="SUPFAM" id="SSF54593">
    <property type="entry name" value="Glyoxalase/Bleomycin resistance protein/Dihydroxybiphenyl dioxygenase"/>
    <property type="match status" value="1"/>
</dbReference>
<dbReference type="EMBL" id="VOIH02000010">
    <property type="protein sequence ID" value="KAF3436008.1"/>
    <property type="molecule type" value="Genomic_DNA"/>
</dbReference>
<gene>
    <name evidence="1" type="ORF">FNV43_RR23100</name>
</gene>
<evidence type="ECO:0000313" key="2">
    <source>
        <dbReference type="Proteomes" id="UP000796880"/>
    </source>
</evidence>
<dbReference type="AlphaFoldDB" id="A0A8K0DXB5"/>
<keyword evidence="2" id="KW-1185">Reference proteome</keyword>
<dbReference type="Proteomes" id="UP000796880">
    <property type="component" value="Unassembled WGS sequence"/>
</dbReference>
<accession>A0A8K0DXB5</accession>
<organism evidence="1 2">
    <name type="scientific">Rhamnella rubrinervis</name>
    <dbReference type="NCBI Taxonomy" id="2594499"/>
    <lineage>
        <taxon>Eukaryota</taxon>
        <taxon>Viridiplantae</taxon>
        <taxon>Streptophyta</taxon>
        <taxon>Embryophyta</taxon>
        <taxon>Tracheophyta</taxon>
        <taxon>Spermatophyta</taxon>
        <taxon>Magnoliopsida</taxon>
        <taxon>eudicotyledons</taxon>
        <taxon>Gunneridae</taxon>
        <taxon>Pentapetalae</taxon>
        <taxon>rosids</taxon>
        <taxon>fabids</taxon>
        <taxon>Rosales</taxon>
        <taxon>Rhamnaceae</taxon>
        <taxon>rhamnoid group</taxon>
        <taxon>Rhamneae</taxon>
        <taxon>Rhamnella</taxon>
    </lineage>
</organism>
<protein>
    <recommendedName>
        <fullName evidence="3">VOC family protein</fullName>
    </recommendedName>
</protein>
<reference evidence="1" key="1">
    <citation type="submission" date="2020-03" db="EMBL/GenBank/DDBJ databases">
        <title>A high-quality chromosome-level genome assembly of a woody plant with both climbing and erect habits, Rhamnella rubrinervis.</title>
        <authorList>
            <person name="Lu Z."/>
            <person name="Yang Y."/>
            <person name="Zhu X."/>
            <person name="Sun Y."/>
        </authorList>
    </citation>
    <scope>NUCLEOTIDE SEQUENCE</scope>
    <source>
        <strain evidence="1">BYM</strain>
        <tissue evidence="1">Leaf</tissue>
    </source>
</reference>
<evidence type="ECO:0000313" key="1">
    <source>
        <dbReference type="EMBL" id="KAF3436008.1"/>
    </source>
</evidence>